<feature type="domain" description="Glycosyl hydrolase family 13 catalytic" evidence="23">
    <location>
        <begin position="61"/>
        <end position="515"/>
    </location>
</feature>
<evidence type="ECO:0000256" key="16">
    <source>
        <dbReference type="ARBA" id="ARBA00030627"/>
    </source>
</evidence>
<gene>
    <name evidence="24" type="ORF">N8I77_009977</name>
</gene>
<evidence type="ECO:0000256" key="18">
    <source>
        <dbReference type="ARBA" id="ARBA00031859"/>
    </source>
</evidence>
<dbReference type="Pfam" id="PF03051">
    <property type="entry name" value="Peptidase_C1_2"/>
    <property type="match status" value="1"/>
</dbReference>
<feature type="region of interest" description="Disordered" evidence="21">
    <location>
        <begin position="1811"/>
        <end position="1831"/>
    </location>
</feature>
<evidence type="ECO:0000256" key="14">
    <source>
        <dbReference type="ARBA" id="ARBA00025347"/>
    </source>
</evidence>
<evidence type="ECO:0000256" key="19">
    <source>
        <dbReference type="ARBA" id="ARBA00032353"/>
    </source>
</evidence>
<dbReference type="CDD" id="cd11323">
    <property type="entry name" value="AmyAc_AGS"/>
    <property type="match status" value="1"/>
</dbReference>
<comment type="function">
    <text evidence="14">The normal physiological role of the enzyme is unknown, but it is not essential for the viability of yeast cells. Has aminopeptidase activity, shortening substrate peptides sequentially by 1 amino acid. Has bleomycin hydrolase activity, which can protect the cell from the toxic effects of bleomycin. Has homocysteine-thiolactonase activity, protecting the cell against homocysteine toxicity. Acts as a repressor in the GAL4 regulatory system, but this does not require either the peptidase or nucleic acid-binding activities.</text>
</comment>
<dbReference type="InterPro" id="IPR058656">
    <property type="entry name" value="Mok11-13/Ags1-like_GH"/>
</dbReference>
<dbReference type="FunFam" id="3.40.50.2000:FF:000058">
    <property type="entry name" value="Alpha-1,3-glucan synthase Ags1"/>
    <property type="match status" value="1"/>
</dbReference>
<evidence type="ECO:0000256" key="1">
    <source>
        <dbReference type="ARBA" id="ARBA00000423"/>
    </source>
</evidence>
<feature type="compositionally biased region" description="Low complexity" evidence="21">
    <location>
        <begin position="1712"/>
        <end position="1722"/>
    </location>
</feature>
<dbReference type="InterPro" id="IPR038765">
    <property type="entry name" value="Papain-like_cys_pep_sf"/>
</dbReference>
<evidence type="ECO:0000313" key="25">
    <source>
        <dbReference type="Proteomes" id="UP001265746"/>
    </source>
</evidence>
<evidence type="ECO:0000256" key="5">
    <source>
        <dbReference type="ARBA" id="ARBA00012688"/>
    </source>
</evidence>
<feature type="transmembrane region" description="Helical" evidence="22">
    <location>
        <begin position="1988"/>
        <end position="2010"/>
    </location>
</feature>
<dbReference type="PANTHER" id="PTHR47182">
    <property type="entry name" value="CELL WALL ALPHA-1,3-GLUCAN SYNTHASE AGS1-RELATED"/>
    <property type="match status" value="1"/>
</dbReference>
<feature type="region of interest" description="Disordered" evidence="21">
    <location>
        <begin position="1665"/>
        <end position="1760"/>
    </location>
</feature>
<dbReference type="EC" id="3.4.22.40" evidence="4"/>
<comment type="catalytic activity">
    <reaction evidence="20">
        <text>[(1-&gt;3)-alpha-D-glucosyl](n) + UDP-alpha-D-glucose = [(1-&gt;3)-alpha-D-glucosyl](n+1) + UDP + H(+)</text>
        <dbReference type="Rhea" id="RHEA:19749"/>
        <dbReference type="Rhea" id="RHEA-COMP:11150"/>
        <dbReference type="Rhea" id="RHEA-COMP:11151"/>
        <dbReference type="ChEBI" id="CHEBI:15378"/>
        <dbReference type="ChEBI" id="CHEBI:28100"/>
        <dbReference type="ChEBI" id="CHEBI:58223"/>
        <dbReference type="ChEBI" id="CHEBI:58885"/>
        <dbReference type="EC" id="2.4.1.183"/>
    </reaction>
</comment>
<accession>A0AAD9VYN5</accession>
<comment type="subunit">
    <text evidence="15">Homohexamer. Binds to nucleic acids. Binds single-stranded DNA and RNA with higher affinity than double-stranded DNA.</text>
</comment>
<dbReference type="InterPro" id="IPR004134">
    <property type="entry name" value="Peptidase_C1B"/>
</dbReference>
<dbReference type="Proteomes" id="UP001265746">
    <property type="component" value="Unassembled WGS sequence"/>
</dbReference>
<keyword evidence="22" id="KW-1133">Transmembrane helix</keyword>
<comment type="similarity">
    <text evidence="3">Belongs to the glycosyltransferase group 1 family.</text>
</comment>
<evidence type="ECO:0000256" key="10">
    <source>
        <dbReference type="ARBA" id="ARBA00022679"/>
    </source>
</evidence>
<evidence type="ECO:0000313" key="24">
    <source>
        <dbReference type="EMBL" id="KAK2600446.1"/>
    </source>
</evidence>
<dbReference type="Pfam" id="PF26111">
    <property type="entry name" value="Ig_Mok13"/>
    <property type="match status" value="1"/>
</dbReference>
<dbReference type="EC" id="2.4.1.183" evidence="5"/>
<feature type="transmembrane region" description="Helical" evidence="22">
    <location>
        <begin position="2340"/>
        <end position="2362"/>
    </location>
</feature>
<evidence type="ECO:0000256" key="20">
    <source>
        <dbReference type="ARBA" id="ARBA00048960"/>
    </source>
</evidence>
<dbReference type="InterPro" id="IPR058657">
    <property type="entry name" value="Mok11-13/Ags1-like_Ig"/>
</dbReference>
<dbReference type="SUPFAM" id="SSF54001">
    <property type="entry name" value="Cysteine proteinases"/>
    <property type="match status" value="1"/>
</dbReference>
<feature type="transmembrane region" description="Helical" evidence="22">
    <location>
        <begin position="1070"/>
        <end position="1096"/>
    </location>
</feature>
<feature type="region of interest" description="Disordered" evidence="21">
    <location>
        <begin position="1912"/>
        <end position="1965"/>
    </location>
</feature>
<dbReference type="FunFam" id="3.90.70.10:FF:000021">
    <property type="entry name" value="Bleomycin hydrolase"/>
    <property type="match status" value="1"/>
</dbReference>
<sequence length="2917" mass="325867">MPVSYFLLAASVAQALRYDPAYAEYNLNTNQQAVSPLDYSGDRDGHTYHPSPDNWRFPFYTVMLDKWVNGDPSNDNANDTLFEQDVWSTQLRHGGDIQGLIDSLDYIQGMGIKGVYIAGSPFINQPWGADGYSPIDLTLLDAHLGNIKLWQQAIDDIHSRGMYVVMDNTMATLGDLIGFEGHLNDSAPFKTDEYKVSYKTDRQYHDFDFGNNYNDTCDYPRFWNETGFPIDDAQRAQFKGCYNSDFDQYGDTEAFGFHPDYQRQITKFASVQDRLRDWVPSVRQRLETFSCMVITMLDIDGFRFDKAAQVTVDAQGSFSAAMRDCAAKVGKKNFFLPGELTPGNSLSSIYYGRGRQPDQQPEDLPTAMNLTGKQSEDKFFLREKGQGALDSAAFHYSVYHFLTRFLGMSGNLEAGYDLPLDWVNATNQMILTNDLVNANTGDFDPRHMYGVTNQDNFRWPAITQGVERELLGFFITTLFLPGIPLVYYGQEQNLYVMDSTADNYIFGRQPMSPAPAWKMHGCYSLGSSQYIDWPIDQGRRGCEDDEVPRDHRDPSHPTRSILKAMYAMRENYETLSEGWLVQQLANQTDLTLLNGSTTPTERGIWSVARAFFPTVQGQFASDPVWFVYHNRDSETKYSFDCSKNETGFFAPFDANAELKNLFYPYDEIELKSSPKHFGFDGSEKASGCLDEITMAPFEYRAYVKKADWKEAPPMITKFTPGHDVSVDSADAKGQFNVSFSFSREMDCDGVTESVTISSLVEGNAGNAEIDNTTVKCTTLSDDQKPPYIGAIGSKWSWSATLQNVQDGVHSIIVKDAATKDGKDSTNSTDKFLLRVGSVDNPVVWPMTANYSTSLFTKSGSEFFVDHNAAGASSWRYSTNWGSSWSDWQPYTGGKQKVEKLPWKGTSAQAWSKDHVMVQYHSSPLGSSSIIQQGDVAPDSGSRLARRDTTTSASRFPHLFVMGGFNQFGFDAGIHNKMSVNGDGDWEMHLMDEWPSQIQLNVWGMNPDGQPDQTYILGDVDNDGIADRLAPTALTPNFFNISSNPPGSALSYKLRFDDNTLKFVVEPQGNWWLQIILFILLAVLPIVGGLFAIWTFMGSFYKVKVNKIGFKRRGRSPFGRAANRLSSLSFEDFRKPRDSMEMSDVGAGAVAIKRRTVLIATMEYNIDDWNIKIKIGGLGVMAQLMGKALEHQDLIWVVPCVSGIEYPIDQRAASFFPVIMGKEYEVEVQYHRVNNITYVLLDAPIFRKQSKADPYPPRMDDMESAIYYSAWNYCIAETMRRFPVDLYHINDYHGAAAPLYLLPERTVPCALSLHNAEFQGMWPMRTPEESKEVCSVYNLDPEIVKEYVQFGSVFNLLHAGASYLRVHQKGFGAVGVSKKYGDRSYARYPIFWGLSKIGQLPNPDPTDTAEWNNDKQYDISEPTIDQEFESKRGELRKQAQEWAGLEVDPTAELFVFVGRWSLQKGVDLIADIFPSILEKHPKTQLICVGPVIDLYGKFAALKLAKLMEKYPKRVYSKPEFTALPPYIFSGAEFALIPSRDEPFGLVAVEFGRKGALGVGARVGGLGQMPGFWYTIESTTPRHLLHQFRGAIVSALESKTKARVQMRAWSAKQRFPVAQWLQDLEKLQSEAIRLHNKEARKSKRITSGPLLTVPSNIDLAAANERLFDDTEPTPPPSAFVSRAVSPRGSRASSLSLPYFATRGESPASSPPIPGRGIRSRSTSRPTPPPLINEPEPDATGRLLPPNPFYAAEDSENRSSSDSLATMTTAVNTAGDNNARQNAYRDLVGEGPYHDHAPARESVDTFAFRIMAPDSTTQSQPRANSSNLAVTGGLTHHRNSSRLSVIDVVGDRTDYKLQKVDPFFNDSTGEYYRDFEQKLGGLTVKNSENELCIEEYLTKSEREWFKRFKEAKLGRSRSPSASRPSPSVLSSNRSPRAVSYNSIAPSDEDDVGDEDYMRNSDPDRDDEFLLGRGYKPPKGLKKLLQIRFGDWPIYSFFLALGQILSANSYQIVLLTGEVGQTETKLYAVAGTYGITSILWWLIYRRFQSLYTLSLPWFFYGLAFLLIGISPFISADSGRGVVQSLATCLYAVGASTGSIFFAVNFGDEGGSPISTWIFRACIIQGIQQLYVVALWYWGSVLSIQDGSGTINGNVAGSSVPVVLVITVPVAIIMWLIGIVLFVGLPDYYRQSPDYIPSFYKSLMRRHVVPWFFLAVVIQNYWLSAPYGRNWQFLFSSKYIPGWSAVLLAVGFFVIVWALLLWIFSKFSLSHPWIVPMFSVGLGAPRWAQMLWGTSGVGLYLPWLGSAVASAIVSRILWLWLGVLDTIQGVGVGMVLLLTLTRQHVAATLIGAQILGSIATIVARATAPDKLGPGDVFPDFSAGIMPGIGKAWFWVALIMQLIIPFGYFKFFRKEQSKPTAAERAIIDRLRTLDLEKKQAANDDGYVEVDEFESSGSLNEKTLGALRLTGLTCFQIGLEKVNKLTPSARHRLALSALSAANPRDVLTSRAAKISDQQVYNIKIPFEGAPITNQRSSGRCWLFAATNVFRVALMQRYNLESFELSQSWLFFWDKLEKANYFLEQIIDTADEELDSRLVQTLVQAPLSDGGQWDMVYNLVAKYGLVPQVLYPDSFNAMSSSIINSIIFTKLREDALILRNLLKSPSSTSSSVAAAKAKMVKEIHTILTLTLGPPPSTTEEFTWQFVDKSGKAKEVTTTPIDFATDIWSSEYRVTSSVVAGLVSLVHDPRNPPLSLLTVDRLGNIVGGRGITYINVEMQTLKNACVSMLKAGLPVFFGSDVGKFSDRVSGVMDVELIDYELGFNVSLLGMDKASRLKTGESAMTHAMVLTAVHVDERTGKTVRWRVQNSWGTASGEEGWFVMSDRWMDEFVYQAVVDPKFLSKEVRNVLNKEPIVLPLWDPMGALA</sequence>
<dbReference type="InterPro" id="IPR058654">
    <property type="entry name" value="Mok11-14/Ags1-like_TM"/>
</dbReference>
<dbReference type="GO" id="GO:0004197">
    <property type="term" value="F:cysteine-type endopeptidase activity"/>
    <property type="evidence" value="ECO:0007669"/>
    <property type="project" value="UniProtKB-EC"/>
</dbReference>
<dbReference type="GO" id="GO:0047657">
    <property type="term" value="F:alpha-1,3-glucan synthase activity"/>
    <property type="evidence" value="ECO:0007669"/>
    <property type="project" value="UniProtKB-EC"/>
</dbReference>
<dbReference type="SUPFAM" id="SSF53756">
    <property type="entry name" value="UDP-Glycosyltransferase/glycogen phosphorylase"/>
    <property type="match status" value="1"/>
</dbReference>
<dbReference type="GO" id="GO:0006508">
    <property type="term" value="P:proteolysis"/>
    <property type="evidence" value="ECO:0007669"/>
    <property type="project" value="UniProtKB-KW"/>
</dbReference>
<feature type="transmembrane region" description="Helical" evidence="22">
    <location>
        <begin position="2201"/>
        <end position="2218"/>
    </location>
</feature>
<evidence type="ECO:0000256" key="13">
    <source>
        <dbReference type="ARBA" id="ARBA00023316"/>
    </source>
</evidence>
<dbReference type="FunFam" id="3.20.20.80:FF:000073">
    <property type="entry name" value="Alpha-1,3-glucan synthase Ags2"/>
    <property type="match status" value="1"/>
</dbReference>
<dbReference type="InterPro" id="IPR058659">
    <property type="entry name" value="Mok11-13/Ags1-like_CBM"/>
</dbReference>
<evidence type="ECO:0000256" key="22">
    <source>
        <dbReference type="SAM" id="Phobius"/>
    </source>
</evidence>
<name>A0AAD9VYN5_PHOAM</name>
<dbReference type="Pfam" id="PF00128">
    <property type="entry name" value="Alpha-amylase"/>
    <property type="match status" value="1"/>
</dbReference>
<keyword evidence="8" id="KW-0645">Protease</keyword>
<dbReference type="InterPro" id="IPR000169">
    <property type="entry name" value="Pept_cys_AS"/>
</dbReference>
<keyword evidence="10" id="KW-0808">Transferase</keyword>
<dbReference type="CDD" id="cd00585">
    <property type="entry name" value="Peptidase_C1B"/>
    <property type="match status" value="1"/>
</dbReference>
<proteinExistence type="inferred from homology"/>
<comment type="subcellular location">
    <subcellularLocation>
        <location evidence="2">Cytoplasm</location>
    </subcellularLocation>
</comment>
<dbReference type="Pfam" id="PF08323">
    <property type="entry name" value="Glyco_transf_5"/>
    <property type="match status" value="1"/>
</dbReference>
<feature type="compositionally biased region" description="Low complexity" evidence="21">
    <location>
        <begin position="1913"/>
        <end position="1933"/>
    </location>
</feature>
<dbReference type="Gene3D" id="3.20.20.80">
    <property type="entry name" value="Glycosidases"/>
    <property type="match status" value="1"/>
</dbReference>
<evidence type="ECO:0000256" key="12">
    <source>
        <dbReference type="ARBA" id="ARBA00022807"/>
    </source>
</evidence>
<dbReference type="SMART" id="SM00642">
    <property type="entry name" value="Aamy"/>
    <property type="match status" value="1"/>
</dbReference>
<keyword evidence="22" id="KW-0812">Transmembrane</keyword>
<evidence type="ECO:0000256" key="11">
    <source>
        <dbReference type="ARBA" id="ARBA00022801"/>
    </source>
</evidence>
<feature type="transmembrane region" description="Helical" evidence="22">
    <location>
        <begin position="2022"/>
        <end position="2039"/>
    </location>
</feature>
<evidence type="ECO:0000256" key="15">
    <source>
        <dbReference type="ARBA" id="ARBA00026080"/>
    </source>
</evidence>
<dbReference type="PANTHER" id="PTHR47182:SF2">
    <property type="entry name" value="CELL WALL ALPHA-1,3-GLUCAN SYNTHASE AGS1"/>
    <property type="match status" value="1"/>
</dbReference>
<keyword evidence="13" id="KW-0961">Cell wall biogenesis/degradation</keyword>
<dbReference type="GO" id="GO:0070600">
    <property type="term" value="P:fungal-type cell wall (1-&gt;3)-alpha-glucan biosynthetic process"/>
    <property type="evidence" value="ECO:0007669"/>
    <property type="project" value="TreeGrafter"/>
</dbReference>
<evidence type="ECO:0000256" key="8">
    <source>
        <dbReference type="ARBA" id="ARBA00022670"/>
    </source>
</evidence>
<evidence type="ECO:0000256" key="2">
    <source>
        <dbReference type="ARBA" id="ARBA00004496"/>
    </source>
</evidence>
<dbReference type="EMBL" id="JAUJFL010000006">
    <property type="protein sequence ID" value="KAK2600446.1"/>
    <property type="molecule type" value="Genomic_DNA"/>
</dbReference>
<evidence type="ECO:0000259" key="23">
    <source>
        <dbReference type="SMART" id="SM00642"/>
    </source>
</evidence>
<dbReference type="InterPro" id="IPR006047">
    <property type="entry name" value="GH13_cat_dom"/>
</dbReference>
<dbReference type="FunFam" id="3.40.50.2000:FF:000052">
    <property type="entry name" value="Alpha-1,3-glucan synthase Ags2"/>
    <property type="match status" value="1"/>
</dbReference>
<dbReference type="GO" id="GO:0005737">
    <property type="term" value="C:cytoplasm"/>
    <property type="evidence" value="ECO:0007669"/>
    <property type="project" value="UniProtKB-SubCell"/>
</dbReference>
<comment type="catalytic activity">
    <reaction evidence="1">
        <text>Inactivates bleomycin B2 (a cytotoxic glycometallopeptide) by hydrolysis of a carboxyamide bond of beta-aminoalanine, but also shows general aminopeptidase activity. The specificity varies somewhat with source, but amino acid arylamides of Met, Leu and Ala are preferred.</text>
        <dbReference type="EC" id="3.4.22.40"/>
    </reaction>
</comment>
<feature type="transmembrane region" description="Helical" evidence="22">
    <location>
        <begin position="2382"/>
        <end position="2403"/>
    </location>
</feature>
<evidence type="ECO:0000256" key="9">
    <source>
        <dbReference type="ARBA" id="ARBA00022676"/>
    </source>
</evidence>
<evidence type="ECO:0000256" key="21">
    <source>
        <dbReference type="SAM" id="MobiDB-lite"/>
    </source>
</evidence>
<dbReference type="InterPro" id="IPR013534">
    <property type="entry name" value="Starch_synth_cat_dom"/>
</dbReference>
<dbReference type="Pfam" id="PF00534">
    <property type="entry name" value="Glycos_transf_1"/>
    <property type="match status" value="1"/>
</dbReference>
<dbReference type="GO" id="GO:0070005">
    <property type="term" value="F:cysteine-type aminopeptidase activity"/>
    <property type="evidence" value="ECO:0007669"/>
    <property type="project" value="InterPro"/>
</dbReference>
<keyword evidence="9" id="KW-0328">Glycosyltransferase</keyword>
<reference evidence="24" key="1">
    <citation type="submission" date="2023-06" db="EMBL/GenBank/DDBJ databases">
        <authorList>
            <person name="Noh H."/>
        </authorList>
    </citation>
    <scope>NUCLEOTIDE SEQUENCE</scope>
    <source>
        <strain evidence="24">DUCC20226</strain>
    </source>
</reference>
<dbReference type="Pfam" id="PF26127">
    <property type="entry name" value="12TM_Mok13"/>
    <property type="match status" value="1"/>
</dbReference>
<organism evidence="24 25">
    <name type="scientific">Phomopsis amygdali</name>
    <name type="common">Fusicoccum amygdali</name>
    <dbReference type="NCBI Taxonomy" id="1214568"/>
    <lineage>
        <taxon>Eukaryota</taxon>
        <taxon>Fungi</taxon>
        <taxon>Dikarya</taxon>
        <taxon>Ascomycota</taxon>
        <taxon>Pezizomycotina</taxon>
        <taxon>Sordariomycetes</taxon>
        <taxon>Sordariomycetidae</taxon>
        <taxon>Diaporthales</taxon>
        <taxon>Diaporthaceae</taxon>
        <taxon>Diaporthe</taxon>
    </lineage>
</organism>
<feature type="transmembrane region" description="Helical" evidence="22">
    <location>
        <begin position="2313"/>
        <end position="2333"/>
    </location>
</feature>
<dbReference type="CDD" id="cd03791">
    <property type="entry name" value="GT5_Glycogen_synthase_DULL1-like"/>
    <property type="match status" value="1"/>
</dbReference>
<dbReference type="GO" id="GO:0009277">
    <property type="term" value="C:fungal-type cell wall"/>
    <property type="evidence" value="ECO:0007669"/>
    <property type="project" value="TreeGrafter"/>
</dbReference>
<feature type="transmembrane region" description="Helical" evidence="22">
    <location>
        <begin position="2077"/>
        <end position="2100"/>
    </location>
</feature>
<feature type="transmembrane region" description="Helical" evidence="22">
    <location>
        <begin position="2154"/>
        <end position="2180"/>
    </location>
</feature>
<keyword evidence="11" id="KW-0378">Hydrolase</keyword>
<evidence type="ECO:0000256" key="3">
    <source>
        <dbReference type="ARBA" id="ARBA00006122"/>
    </source>
</evidence>
<evidence type="ECO:0000256" key="6">
    <source>
        <dbReference type="ARBA" id="ARBA00016900"/>
    </source>
</evidence>
<comment type="caution">
    <text evidence="24">The sequence shown here is derived from an EMBL/GenBank/DDBJ whole genome shotgun (WGS) entry which is preliminary data.</text>
</comment>
<evidence type="ECO:0000256" key="17">
    <source>
        <dbReference type="ARBA" id="ARBA00031564"/>
    </source>
</evidence>
<keyword evidence="25" id="KW-1185">Reference proteome</keyword>
<protein>
    <recommendedName>
        <fullName evidence="16">Bleomycin hydrolase</fullName>
        <ecNumber evidence="5">2.4.1.183</ecNumber>
        <ecNumber evidence="4">3.4.22.40</ecNumber>
    </recommendedName>
    <alternativeName>
        <fullName evidence="16">Bleomycin hydrolase</fullName>
    </alternativeName>
    <alternativeName>
        <fullName evidence="6">Cysteine proteinase 1, mitochondrial</fullName>
    </alternativeName>
    <alternativeName>
        <fullName evidence="19">Homocysteine-thiolactonase</fullName>
    </alternativeName>
    <alternativeName>
        <fullName evidence="17">Leucine aminopeptidase 3</fullName>
    </alternativeName>
    <alternativeName>
        <fullName evidence="18">Y3</fullName>
    </alternativeName>
</protein>
<feature type="transmembrane region" description="Helical" evidence="22">
    <location>
        <begin position="2112"/>
        <end position="2134"/>
    </location>
</feature>
<keyword evidence="7" id="KW-0963">Cytoplasm</keyword>
<evidence type="ECO:0000256" key="7">
    <source>
        <dbReference type="ARBA" id="ARBA00022490"/>
    </source>
</evidence>
<dbReference type="Gene3D" id="3.40.50.2000">
    <property type="entry name" value="Glycogen Phosphorylase B"/>
    <property type="match status" value="2"/>
</dbReference>
<dbReference type="SUPFAM" id="SSF51445">
    <property type="entry name" value="(Trans)glycosidases"/>
    <property type="match status" value="1"/>
</dbReference>
<evidence type="ECO:0000256" key="4">
    <source>
        <dbReference type="ARBA" id="ARBA00012465"/>
    </source>
</evidence>
<dbReference type="InterPro" id="IPR001296">
    <property type="entry name" value="Glyco_trans_1"/>
</dbReference>
<dbReference type="Gene3D" id="3.90.70.10">
    <property type="entry name" value="Cysteine proteinases"/>
    <property type="match status" value="1"/>
</dbReference>
<feature type="transmembrane region" description="Helical" evidence="22">
    <location>
        <begin position="2285"/>
        <end position="2307"/>
    </location>
</feature>
<dbReference type="InterPro" id="IPR017853">
    <property type="entry name" value="GH"/>
</dbReference>
<feature type="compositionally biased region" description="Polar residues" evidence="21">
    <location>
        <begin position="1811"/>
        <end position="1826"/>
    </location>
</feature>
<dbReference type="Pfam" id="PF26122">
    <property type="entry name" value="CBM_Mok13"/>
    <property type="match status" value="1"/>
</dbReference>
<dbReference type="Pfam" id="PF26114">
    <property type="entry name" value="Ig_2_Mok13"/>
    <property type="match status" value="1"/>
</dbReference>
<dbReference type="Pfam" id="PF26108">
    <property type="entry name" value="GH_Mok13"/>
    <property type="match status" value="1"/>
</dbReference>
<feature type="transmembrane region" description="Helical" evidence="22">
    <location>
        <begin position="2238"/>
        <end position="2264"/>
    </location>
</feature>
<keyword evidence="22" id="KW-0472">Membrane</keyword>
<dbReference type="InterPro" id="IPR058658">
    <property type="entry name" value="Mok11-13/Ags1-like_Ig_2"/>
</dbReference>
<dbReference type="PROSITE" id="PS00139">
    <property type="entry name" value="THIOL_PROTEASE_CYS"/>
    <property type="match status" value="1"/>
</dbReference>
<keyword evidence="12" id="KW-0788">Thiol protease</keyword>
<feature type="transmembrane region" description="Helical" evidence="22">
    <location>
        <begin position="2051"/>
        <end position="2071"/>
    </location>
</feature>
<dbReference type="InterPro" id="IPR058655">
    <property type="entry name" value="Mok11-14/Ags1-like"/>
</dbReference>